<sequence>MLLGDLLKDLAARLDDETAAVAIVAGLDAGAPAAGAGRAGLPLVARVQAAAARQGVTPGAFVADAVGAFTAGASDEEWMSLVGLMAREADPGRVFLRRAVLCALAAAERSAAIDEGAAA</sequence>
<accession>A0ABT7AKP4</accession>
<comment type="caution">
    <text evidence="1">The sequence shown here is derived from an EMBL/GenBank/DDBJ whole genome shotgun (WGS) entry which is preliminary data.</text>
</comment>
<proteinExistence type="predicted"/>
<name>A0ABT7AKP4_9HYPH</name>
<dbReference type="EMBL" id="JASJEV010000014">
    <property type="protein sequence ID" value="MDJ1159923.1"/>
    <property type="molecule type" value="Genomic_DNA"/>
</dbReference>
<evidence type="ECO:0000313" key="2">
    <source>
        <dbReference type="Proteomes" id="UP001321492"/>
    </source>
</evidence>
<organism evidence="1 2">
    <name type="scientific">Chelatococcus albus</name>
    <dbReference type="NCBI Taxonomy" id="3047466"/>
    <lineage>
        <taxon>Bacteria</taxon>
        <taxon>Pseudomonadati</taxon>
        <taxon>Pseudomonadota</taxon>
        <taxon>Alphaproteobacteria</taxon>
        <taxon>Hyphomicrobiales</taxon>
        <taxon>Chelatococcaceae</taxon>
        <taxon>Chelatococcus</taxon>
    </lineage>
</organism>
<dbReference type="Proteomes" id="UP001321492">
    <property type="component" value="Unassembled WGS sequence"/>
</dbReference>
<keyword evidence="2" id="KW-1185">Reference proteome</keyword>
<gene>
    <name evidence="1" type="ORF">QNA08_17030</name>
</gene>
<dbReference type="RefSeq" id="WP_283741921.1">
    <property type="nucleotide sequence ID" value="NZ_JASJEV010000014.1"/>
</dbReference>
<protein>
    <submittedName>
        <fullName evidence="1">Uncharacterized protein</fullName>
    </submittedName>
</protein>
<reference evidence="1 2" key="1">
    <citation type="submission" date="2023-05" db="EMBL/GenBank/DDBJ databases">
        <title>Chelatococcus sp. nov., a moderately thermophilic bacterium isolated from hot spring microbial mat.</title>
        <authorList>
            <person name="Hu C.-J."/>
            <person name="Li W.-J."/>
        </authorList>
    </citation>
    <scope>NUCLEOTIDE SEQUENCE [LARGE SCALE GENOMIC DNA]</scope>
    <source>
        <strain evidence="1 2">SYSU G07232</strain>
    </source>
</reference>
<evidence type="ECO:0000313" key="1">
    <source>
        <dbReference type="EMBL" id="MDJ1159923.1"/>
    </source>
</evidence>